<accession>A0AAQ4QSE6</accession>
<proteinExistence type="predicted"/>
<evidence type="ECO:0000313" key="3">
    <source>
        <dbReference type="Proteomes" id="UP000007635"/>
    </source>
</evidence>
<feature type="compositionally biased region" description="Basic and acidic residues" evidence="1">
    <location>
        <begin position="867"/>
        <end position="882"/>
    </location>
</feature>
<dbReference type="Pfam" id="PF15351">
    <property type="entry name" value="JCAD"/>
    <property type="match status" value="3"/>
</dbReference>
<dbReference type="InterPro" id="IPR028221">
    <property type="entry name" value="JCAD"/>
</dbReference>
<organism evidence="2 3">
    <name type="scientific">Gasterosteus aculeatus aculeatus</name>
    <name type="common">three-spined stickleback</name>
    <dbReference type="NCBI Taxonomy" id="481459"/>
    <lineage>
        <taxon>Eukaryota</taxon>
        <taxon>Metazoa</taxon>
        <taxon>Chordata</taxon>
        <taxon>Craniata</taxon>
        <taxon>Vertebrata</taxon>
        <taxon>Euteleostomi</taxon>
        <taxon>Actinopterygii</taxon>
        <taxon>Neopterygii</taxon>
        <taxon>Teleostei</taxon>
        <taxon>Neoteleostei</taxon>
        <taxon>Acanthomorphata</taxon>
        <taxon>Eupercaria</taxon>
        <taxon>Perciformes</taxon>
        <taxon>Cottioidei</taxon>
        <taxon>Gasterosteales</taxon>
        <taxon>Gasterosteidae</taxon>
        <taxon>Gasterosteus</taxon>
    </lineage>
</organism>
<dbReference type="GO" id="GO:1903589">
    <property type="term" value="P:positive regulation of blood vessel endothelial cell proliferation involved in sprouting angiogenesis"/>
    <property type="evidence" value="ECO:0007669"/>
    <property type="project" value="TreeGrafter"/>
</dbReference>
<sequence length="1261" mass="140727">QARGQELSTEERQRAAQERQRWAAQAQVQAQTHVQAQVRSREREAVLHHWRMANERKCQSLGTDEWHPAMNFGRQLSQYDGGRWAQEQLQARTPEGMVVHPRAKAKSQSLPRMLQPESLQYVDIDSSHLELFRRVNGHPPSHHDLYRPPRWLENGRPASANQLSMTPKPRFTRPPRPPSYEMHQQIRGSCEMLSGRESVILQARDRTPLPISRTVDPQLDYFAQDSGPPGYIAPPSYKRQIHVAPDGSHWFRHPAGSWPDPQRERSMKQLYPVYTTQERPGGGIQYIPFDDPRIRHISSALAGNSLTDADKIRHIRNELPSVTVSKPASSDSAFLPPPLGPFIAAKLADDTNQTSSSDFDNDNTRWHSDLHKAVDNFPATDQNCNRYPKKQRPSSSPSSAFQAPLSISCSRQGSNSDKVFAETITQVKKIVPDSGPENTKRRVSETIFCLVSVPVHTPINISKDVAADQNNNETIPSLTVTNTDTFAVGLKESHNVRSKSVNEMPIKPHYSNLYTSNTSSMRNYKRAPLRKEIIDAWALQARQDKELRYAGSWPGNQYRNQETQTGSPSTEVKSPESQSPPWGQEPVQSLSEANIDSVVGPAKSSSYGYPMAGQKNLHPSSNSAFSRLSLETKQPSCPRKSNSNPAETAEQVTFGQFLLKPVNRRPCDAIGELETINKEMEDTISKRPNVGQCIDDLHVAKKRSDRFQSAAHFTASLKPCREAISRPPMHIENPNTLKVRSTSLASTSDLGSMDIKSAFSKPQANNIPSTNDLFVISNSVCGLLPSLTLQNEPNRLYRQDIPVPQESLLKDVGLTVYTETPGGPGEPMQRSLSVPSPLDHKECSESVQQSWESRTTLVKNSGSPEHNSNKEFQAEAETERMLKSNNFPPFRGEVNLTICRTRSESSRSPQKEGSSHITRLTREVSFVLQGDDGNGRYAISEPLIYKKDSTMADKHLANLLIREKASSLPTEDLSNLYEVKYAKGIPENESIEQRAARILGIAVPVDSLGVAENQDDMDTYVVEKLHSKGEETQPVIEECEQVEAESSIVFGAQTEKGTESVDHVKGDRQKHNTNHSNGEGTEIQSLGVVADLPEVPPHTLPLSLPIAPDDKLALSLCSVQRRGRGGACKLIESLQDMLTSSAVSLATSLGKSIPDRIARLKELDSVSRIRRLSLKGSDFRGEVDSEERDGDRQEGEPQEVTREEVLEQRFEENDKKTEERRKGEENPANDIALTCFDCVFLPFLSSLFYSESYDPSQVERV</sequence>
<feature type="region of interest" description="Disordered" evidence="1">
    <location>
        <begin position="550"/>
        <end position="588"/>
    </location>
</feature>
<protein>
    <submittedName>
        <fullName evidence="2">Junctional cadherin 5 associated a</fullName>
    </submittedName>
</protein>
<dbReference type="Proteomes" id="UP000007635">
    <property type="component" value="Chromosome XXI"/>
</dbReference>
<feature type="region of interest" description="Disordered" evidence="1">
    <location>
        <begin position="1"/>
        <end position="36"/>
    </location>
</feature>
<feature type="compositionally biased region" description="Basic and acidic residues" evidence="1">
    <location>
        <begin position="1180"/>
        <end position="1225"/>
    </location>
</feature>
<feature type="region of interest" description="Disordered" evidence="1">
    <location>
        <begin position="376"/>
        <end position="402"/>
    </location>
</feature>
<feature type="region of interest" description="Disordered" evidence="1">
    <location>
        <begin position="158"/>
        <end position="182"/>
    </location>
</feature>
<name>A0AAQ4QSE6_GASAC</name>
<dbReference type="GO" id="GO:0032587">
    <property type="term" value="C:ruffle membrane"/>
    <property type="evidence" value="ECO:0007669"/>
    <property type="project" value="TreeGrafter"/>
</dbReference>
<evidence type="ECO:0000313" key="2">
    <source>
        <dbReference type="Ensembl" id="ENSGACP00000054234.1"/>
    </source>
</evidence>
<feature type="region of interest" description="Disordered" evidence="1">
    <location>
        <begin position="820"/>
        <end position="887"/>
    </location>
</feature>
<feature type="compositionally biased region" description="Basic and acidic residues" evidence="1">
    <location>
        <begin position="1057"/>
        <end position="1070"/>
    </location>
</feature>
<feature type="region of interest" description="Disordered" evidence="1">
    <location>
        <begin position="1180"/>
        <end position="1226"/>
    </location>
</feature>
<feature type="region of interest" description="Disordered" evidence="1">
    <location>
        <begin position="629"/>
        <end position="649"/>
    </location>
</feature>
<feature type="region of interest" description="Disordered" evidence="1">
    <location>
        <begin position="1057"/>
        <end position="1080"/>
    </location>
</feature>
<feature type="compositionally biased region" description="Basic and acidic residues" evidence="1">
    <location>
        <begin position="9"/>
        <end position="21"/>
    </location>
</feature>
<evidence type="ECO:0000256" key="1">
    <source>
        <dbReference type="SAM" id="MobiDB-lite"/>
    </source>
</evidence>
<reference evidence="2 3" key="1">
    <citation type="journal article" date="2021" name="G3 (Bethesda)">
        <title>Improved contiguity of the threespine stickleback genome using long-read sequencing.</title>
        <authorList>
            <person name="Nath S."/>
            <person name="Shaw D.E."/>
            <person name="White M.A."/>
        </authorList>
    </citation>
    <scope>NUCLEOTIDE SEQUENCE [LARGE SCALE GENOMIC DNA]</scope>
    <source>
        <strain evidence="2 3">Lake Benthic</strain>
    </source>
</reference>
<dbReference type="GeneTree" id="ENSGT00940000166891"/>
<keyword evidence="3" id="KW-1185">Reference proteome</keyword>
<reference evidence="2" key="2">
    <citation type="submission" date="2025-08" db="UniProtKB">
        <authorList>
            <consortium name="Ensembl"/>
        </authorList>
    </citation>
    <scope>IDENTIFICATION</scope>
</reference>
<feature type="compositionally biased region" description="Polar residues" evidence="1">
    <location>
        <begin position="554"/>
        <end position="588"/>
    </location>
</feature>
<feature type="compositionally biased region" description="Low complexity" evidence="1">
    <location>
        <begin position="22"/>
        <end position="36"/>
    </location>
</feature>
<dbReference type="PANTHER" id="PTHR34757:SF2">
    <property type="entry name" value="JUNCTIONAL CADHERIN 5-ASSOCIATED A"/>
    <property type="match status" value="1"/>
</dbReference>
<feature type="compositionally biased region" description="Polar residues" evidence="1">
    <location>
        <begin position="845"/>
        <end position="866"/>
    </location>
</feature>
<dbReference type="AlphaFoldDB" id="A0AAQ4QSE6"/>
<dbReference type="GO" id="GO:0005912">
    <property type="term" value="C:adherens junction"/>
    <property type="evidence" value="ECO:0007669"/>
    <property type="project" value="TreeGrafter"/>
</dbReference>
<dbReference type="PANTHER" id="PTHR34757">
    <property type="entry name" value="JUNCTIONAL PROTEIN ASSOCIATED WITH CORONARY ARTERY DISEASE"/>
    <property type="match status" value="1"/>
</dbReference>
<dbReference type="Ensembl" id="ENSGACT00000035152.1">
    <property type="protein sequence ID" value="ENSGACP00000054234.1"/>
    <property type="gene ID" value="ENSGACG00000036095.1"/>
</dbReference>
<reference evidence="2" key="3">
    <citation type="submission" date="2025-09" db="UniProtKB">
        <authorList>
            <consortium name="Ensembl"/>
        </authorList>
    </citation>
    <scope>IDENTIFICATION</scope>
</reference>